<keyword evidence="3" id="KW-1185">Reference proteome</keyword>
<name>A0A2U1M5D6_ARTAN</name>
<feature type="region of interest" description="Disordered" evidence="1">
    <location>
        <begin position="1"/>
        <end position="42"/>
    </location>
</feature>
<reference evidence="2 3" key="1">
    <citation type="journal article" date="2018" name="Mol. Plant">
        <title>The genome of Artemisia annua provides insight into the evolution of Asteraceae family and artemisinin biosynthesis.</title>
        <authorList>
            <person name="Shen Q."/>
            <person name="Zhang L."/>
            <person name="Liao Z."/>
            <person name="Wang S."/>
            <person name="Yan T."/>
            <person name="Shi P."/>
            <person name="Liu M."/>
            <person name="Fu X."/>
            <person name="Pan Q."/>
            <person name="Wang Y."/>
            <person name="Lv Z."/>
            <person name="Lu X."/>
            <person name="Zhang F."/>
            <person name="Jiang W."/>
            <person name="Ma Y."/>
            <person name="Chen M."/>
            <person name="Hao X."/>
            <person name="Li L."/>
            <person name="Tang Y."/>
            <person name="Lv G."/>
            <person name="Zhou Y."/>
            <person name="Sun X."/>
            <person name="Brodelius P.E."/>
            <person name="Rose J.K.C."/>
            <person name="Tang K."/>
        </authorList>
    </citation>
    <scope>NUCLEOTIDE SEQUENCE [LARGE SCALE GENOMIC DNA]</scope>
    <source>
        <strain evidence="3">cv. Huhao1</strain>
        <tissue evidence="2">Leaf</tissue>
    </source>
</reference>
<comment type="caution">
    <text evidence="2">The sequence shown here is derived from an EMBL/GenBank/DDBJ whole genome shotgun (WGS) entry which is preliminary data.</text>
</comment>
<dbReference type="STRING" id="35608.A0A2U1M5D6"/>
<dbReference type="AlphaFoldDB" id="A0A2U1M5D6"/>
<protein>
    <submittedName>
        <fullName evidence="2">Exocyst subunit exo70 family protein C2</fullName>
    </submittedName>
</protein>
<feature type="compositionally biased region" description="Pro residues" evidence="1">
    <location>
        <begin position="1"/>
        <end position="11"/>
    </location>
</feature>
<evidence type="ECO:0000313" key="3">
    <source>
        <dbReference type="Proteomes" id="UP000245207"/>
    </source>
</evidence>
<dbReference type="Proteomes" id="UP000245207">
    <property type="component" value="Unassembled WGS sequence"/>
</dbReference>
<proteinExistence type="predicted"/>
<evidence type="ECO:0000313" key="2">
    <source>
        <dbReference type="EMBL" id="PWA56447.1"/>
    </source>
</evidence>
<dbReference type="EMBL" id="PKPP01006453">
    <property type="protein sequence ID" value="PWA56447.1"/>
    <property type="molecule type" value="Genomic_DNA"/>
</dbReference>
<gene>
    <name evidence="2" type="ORF">CTI12_AA414590</name>
</gene>
<evidence type="ECO:0000256" key="1">
    <source>
        <dbReference type="SAM" id="MobiDB-lite"/>
    </source>
</evidence>
<dbReference type="OrthoDB" id="1922221at2759"/>
<organism evidence="2 3">
    <name type="scientific">Artemisia annua</name>
    <name type="common">Sweet wormwood</name>
    <dbReference type="NCBI Taxonomy" id="35608"/>
    <lineage>
        <taxon>Eukaryota</taxon>
        <taxon>Viridiplantae</taxon>
        <taxon>Streptophyta</taxon>
        <taxon>Embryophyta</taxon>
        <taxon>Tracheophyta</taxon>
        <taxon>Spermatophyta</taxon>
        <taxon>Magnoliopsida</taxon>
        <taxon>eudicotyledons</taxon>
        <taxon>Gunneridae</taxon>
        <taxon>Pentapetalae</taxon>
        <taxon>asterids</taxon>
        <taxon>campanulids</taxon>
        <taxon>Asterales</taxon>
        <taxon>Asteraceae</taxon>
        <taxon>Asteroideae</taxon>
        <taxon>Anthemideae</taxon>
        <taxon>Artemisiinae</taxon>
        <taxon>Artemisia</taxon>
    </lineage>
</organism>
<sequence>MTDQDQPPPPDTTNNNETTKLETNNEPEPENEPSSTIASQDGKLYDTIDQFISMLGSNDHQPDSCSPPEIIDSVKNYADLYDVKIVEYETGSKKWIHLEENESDSFIESVDRTAKLLKSLSTFHADENYAVLINRVSGIQQRAMSFMEVEFKSILDDFTTSN</sequence>
<feature type="compositionally biased region" description="Low complexity" evidence="1">
    <location>
        <begin position="12"/>
        <end position="24"/>
    </location>
</feature>
<dbReference type="Pfam" id="PF20669">
    <property type="entry name" value="Exo70_N"/>
    <property type="match status" value="1"/>
</dbReference>
<accession>A0A2U1M5D6</accession>